<dbReference type="InterPro" id="IPR052517">
    <property type="entry name" value="GlcG_carb_metab_protein"/>
</dbReference>
<dbReference type="KEGG" id="doa:AXF15_09415"/>
<evidence type="ECO:0000313" key="2">
    <source>
        <dbReference type="Proteomes" id="UP000063964"/>
    </source>
</evidence>
<dbReference type="SUPFAM" id="SSF143744">
    <property type="entry name" value="GlcG-like"/>
    <property type="match status" value="1"/>
</dbReference>
<dbReference type="AlphaFoldDB" id="A0A109W6A1"/>
<dbReference type="Gene3D" id="3.30.450.150">
    <property type="entry name" value="Haem-degrading domain"/>
    <property type="match status" value="1"/>
</dbReference>
<dbReference type="InterPro" id="IPR038084">
    <property type="entry name" value="PduO/GlcC-like_sf"/>
</dbReference>
<dbReference type="EMBL" id="CP014230">
    <property type="protein sequence ID" value="AMD93291.1"/>
    <property type="molecule type" value="Genomic_DNA"/>
</dbReference>
<sequence>MDGAPERLVSIVRAKAYTAVRMRCSTREFHERLLAENLSLADFHDPGLTSLPGGIPVMDRDVCLGAVAVSGRTLSQDVDLAEYFAHVLVKLCAMD</sequence>
<dbReference type="PANTHER" id="PTHR34309:SF1">
    <property type="entry name" value="PROTEIN GLCG"/>
    <property type="match status" value="1"/>
</dbReference>
<protein>
    <submittedName>
        <fullName evidence="1">Uncharacterized protein</fullName>
    </submittedName>
</protein>
<evidence type="ECO:0000313" key="1">
    <source>
        <dbReference type="EMBL" id="AMD93291.1"/>
    </source>
</evidence>
<dbReference type="InterPro" id="IPR005624">
    <property type="entry name" value="PduO/GlcC-like"/>
</dbReference>
<dbReference type="Proteomes" id="UP000063964">
    <property type="component" value="Chromosome"/>
</dbReference>
<accession>A0A109W6A1</accession>
<reference evidence="2" key="1">
    <citation type="submission" date="2016-02" db="EMBL/GenBank/DDBJ databases">
        <authorList>
            <person name="Holder M.E."/>
            <person name="Ajami N.J."/>
            <person name="Petrosino J.F."/>
        </authorList>
    </citation>
    <scope>NUCLEOTIDE SEQUENCE [LARGE SCALE GENOMIC DNA]</scope>
    <source>
        <strain evidence="2">DSM 12838</strain>
    </source>
</reference>
<dbReference type="STRING" id="888061.AXF15_09415"/>
<gene>
    <name evidence="1" type="ORF">AXF15_09415</name>
</gene>
<dbReference type="PANTHER" id="PTHR34309">
    <property type="entry name" value="SLR1406 PROTEIN"/>
    <property type="match status" value="1"/>
</dbReference>
<name>A0A109W6A1_9BACT</name>
<dbReference type="Pfam" id="PF03928">
    <property type="entry name" value="HbpS-like"/>
    <property type="match status" value="1"/>
</dbReference>
<organism evidence="1 2">
    <name type="scientific">Desulfomicrobium orale DSM 12838</name>
    <dbReference type="NCBI Taxonomy" id="888061"/>
    <lineage>
        <taxon>Bacteria</taxon>
        <taxon>Pseudomonadati</taxon>
        <taxon>Thermodesulfobacteriota</taxon>
        <taxon>Desulfovibrionia</taxon>
        <taxon>Desulfovibrionales</taxon>
        <taxon>Desulfomicrobiaceae</taxon>
        <taxon>Desulfomicrobium</taxon>
    </lineage>
</organism>
<proteinExistence type="predicted"/>
<keyword evidence="2" id="KW-1185">Reference proteome</keyword>